<dbReference type="PROSITE" id="PS50921">
    <property type="entry name" value="ANTAR"/>
    <property type="match status" value="1"/>
</dbReference>
<keyword evidence="2" id="KW-0804">Transcription</keyword>
<dbReference type="Proteomes" id="UP000065151">
    <property type="component" value="Chromosome"/>
</dbReference>
<gene>
    <name evidence="4" type="ORF">AU252_15270</name>
</gene>
<evidence type="ECO:0000256" key="1">
    <source>
        <dbReference type="ARBA" id="ARBA00023015"/>
    </source>
</evidence>
<evidence type="ECO:0000256" key="2">
    <source>
        <dbReference type="ARBA" id="ARBA00023163"/>
    </source>
</evidence>
<reference evidence="4 5" key="1">
    <citation type="submission" date="2015-12" db="EMBL/GenBank/DDBJ databases">
        <authorList>
            <person name="Shamseldin A."/>
            <person name="Moawad H."/>
            <person name="Abd El-Rahim W.M."/>
            <person name="Sadowsky M.J."/>
        </authorList>
    </citation>
    <scope>NUCLEOTIDE SEQUENCE [LARGE SCALE GENOMIC DNA]</scope>
    <source>
        <strain evidence="4 5">Ar51</strain>
    </source>
</reference>
<dbReference type="InterPro" id="IPR029016">
    <property type="entry name" value="GAF-like_dom_sf"/>
</dbReference>
<feature type="domain" description="ANTAR" evidence="3">
    <location>
        <begin position="174"/>
        <end position="235"/>
    </location>
</feature>
<dbReference type="GO" id="GO:0003723">
    <property type="term" value="F:RNA binding"/>
    <property type="evidence" value="ECO:0007669"/>
    <property type="project" value="InterPro"/>
</dbReference>
<organism evidence="4">
    <name type="scientific">Pseudarthrobacter sulfonivorans</name>
    <dbReference type="NCBI Taxonomy" id="121292"/>
    <lineage>
        <taxon>Bacteria</taxon>
        <taxon>Bacillati</taxon>
        <taxon>Actinomycetota</taxon>
        <taxon>Actinomycetes</taxon>
        <taxon>Micrococcales</taxon>
        <taxon>Micrococcaceae</taxon>
        <taxon>Pseudarthrobacter</taxon>
    </lineage>
</organism>
<name>A0A0U2XEH1_9MICC</name>
<sequence length="251" mass="26369">MGDWGMMIDQQVDWRVSGVLLDIRGHSEAASACALARIAASAVSEIAGHPVESTVTLVRPDGTPFTAATTDAAGGLSRWDQLAGRGPTSRALGGRLTIILNDHCPDKRWDEYPASLRSAGFRSAVAVPLPLERGYRAALTLYSAETNVFTPVVASRALAFSDVAATSLVLALQVRAGLAQSADLRAAMASRTAVNVACGVIMGQNGCSYEAALQMLTLASSHRNLTIRDAAEGMLRTLPGGVPPTHFQQRA</sequence>
<evidence type="ECO:0000259" key="3">
    <source>
        <dbReference type="PROSITE" id="PS50921"/>
    </source>
</evidence>
<keyword evidence="1" id="KW-0805">Transcription regulation</keyword>
<dbReference type="SUPFAM" id="SSF55781">
    <property type="entry name" value="GAF domain-like"/>
    <property type="match status" value="1"/>
</dbReference>
<accession>A0A0U2XEH1</accession>
<dbReference type="AlphaFoldDB" id="A0A0U2XEH1"/>
<evidence type="ECO:0000313" key="4">
    <source>
        <dbReference type="EMBL" id="ALV42338.1"/>
    </source>
</evidence>
<dbReference type="STRING" id="121292.AU252_15270"/>
<dbReference type="Pfam" id="PF03861">
    <property type="entry name" value="ANTAR"/>
    <property type="match status" value="1"/>
</dbReference>
<dbReference type="InterPro" id="IPR036388">
    <property type="entry name" value="WH-like_DNA-bd_sf"/>
</dbReference>
<proteinExistence type="predicted"/>
<dbReference type="SMART" id="SM01012">
    <property type="entry name" value="ANTAR"/>
    <property type="match status" value="1"/>
</dbReference>
<dbReference type="InterPro" id="IPR005561">
    <property type="entry name" value="ANTAR"/>
</dbReference>
<dbReference type="Gene3D" id="3.30.450.40">
    <property type="match status" value="1"/>
</dbReference>
<dbReference type="KEGG" id="psul:AU252_15270"/>
<protein>
    <recommendedName>
        <fullName evidence="3">ANTAR domain-containing protein</fullName>
    </recommendedName>
</protein>
<evidence type="ECO:0000313" key="5">
    <source>
        <dbReference type="Proteomes" id="UP000065151"/>
    </source>
</evidence>
<dbReference type="Gene3D" id="1.10.10.10">
    <property type="entry name" value="Winged helix-like DNA-binding domain superfamily/Winged helix DNA-binding domain"/>
    <property type="match status" value="1"/>
</dbReference>
<dbReference type="EMBL" id="CP013747">
    <property type="protein sequence ID" value="ALV42338.1"/>
    <property type="molecule type" value="Genomic_DNA"/>
</dbReference>